<sequence length="168" mass="18278">MAIAGSGRGESKPTASTKSMSRSSMAGLQIPVSRVTRYLRVGSYTKHGSTVTPVYLATKILEPAGNTARGNKKNRIMPRHIQPAVCNDEELSRLLCAFTVADDGLMPDIHTVLLPRGPTRPRTTSTGKHPSTLPHTVICSVCDAPRITHHYEAKIRSCMCDIFSNHVL</sequence>
<comment type="subunit">
    <text evidence="1">The nucleosome is a histone octamer containing two molecules each of H2A, H2B, H3 and H4 assembled in one H3-H4 heterotetramer and two H2A-H2B heterodimers. The octamer wraps approximately 147 bp of DNA.</text>
</comment>
<proteinExistence type="inferred from homology"/>
<keyword evidence="1" id="KW-0539">Nucleus</keyword>
<dbReference type="EnsemblPlants" id="EMT07505">
    <property type="protein sequence ID" value="EMT07505"/>
    <property type="gene ID" value="F775_22985"/>
</dbReference>
<keyword evidence="1" id="KW-0158">Chromosome</keyword>
<comment type="similarity">
    <text evidence="1">Belongs to the histone H2A family.</text>
</comment>
<organism evidence="4">
    <name type="scientific">Aegilops tauschii</name>
    <name type="common">Tausch's goatgrass</name>
    <name type="synonym">Aegilops squarrosa</name>
    <dbReference type="NCBI Taxonomy" id="37682"/>
    <lineage>
        <taxon>Eukaryota</taxon>
        <taxon>Viridiplantae</taxon>
        <taxon>Streptophyta</taxon>
        <taxon>Embryophyta</taxon>
        <taxon>Tracheophyta</taxon>
        <taxon>Spermatophyta</taxon>
        <taxon>Magnoliopsida</taxon>
        <taxon>Liliopsida</taxon>
        <taxon>Poales</taxon>
        <taxon>Poaceae</taxon>
        <taxon>BOP clade</taxon>
        <taxon>Pooideae</taxon>
        <taxon>Triticodae</taxon>
        <taxon>Triticeae</taxon>
        <taxon>Triticinae</taxon>
        <taxon>Aegilops</taxon>
    </lineage>
</organism>
<dbReference type="PANTHER" id="PTHR23430">
    <property type="entry name" value="HISTONE H2A"/>
    <property type="match status" value="1"/>
</dbReference>
<dbReference type="GO" id="GO:0000786">
    <property type="term" value="C:nucleosome"/>
    <property type="evidence" value="ECO:0007669"/>
    <property type="project" value="UniProtKB-KW"/>
</dbReference>
<dbReference type="SMART" id="SM00414">
    <property type="entry name" value="H2A"/>
    <property type="match status" value="1"/>
</dbReference>
<keyword evidence="1" id="KW-0238">DNA-binding</keyword>
<dbReference type="GO" id="GO:0005634">
    <property type="term" value="C:nucleus"/>
    <property type="evidence" value="ECO:0007669"/>
    <property type="project" value="UniProtKB-SubCell"/>
</dbReference>
<evidence type="ECO:0000256" key="1">
    <source>
        <dbReference type="RuleBase" id="RU003767"/>
    </source>
</evidence>
<evidence type="ECO:0000259" key="3">
    <source>
        <dbReference type="Pfam" id="PF16211"/>
    </source>
</evidence>
<name>M8B1P0_AEGTA</name>
<dbReference type="InterPro" id="IPR009072">
    <property type="entry name" value="Histone-fold"/>
</dbReference>
<feature type="domain" description="Histone H2A C-terminal" evidence="3">
    <location>
        <begin position="89"/>
        <end position="117"/>
    </location>
</feature>
<dbReference type="InterPro" id="IPR032454">
    <property type="entry name" value="Histone_H2A_C"/>
</dbReference>
<reference evidence="4" key="1">
    <citation type="submission" date="2015-06" db="UniProtKB">
        <authorList>
            <consortium name="EnsemblPlants"/>
        </authorList>
    </citation>
    <scope>IDENTIFICATION</scope>
</reference>
<dbReference type="InterPro" id="IPR002119">
    <property type="entry name" value="Histone_H2A"/>
</dbReference>
<feature type="compositionally biased region" description="Polar residues" evidence="2">
    <location>
        <begin position="13"/>
        <end position="26"/>
    </location>
</feature>
<dbReference type="PRINTS" id="PR00620">
    <property type="entry name" value="HISTONEH2A"/>
</dbReference>
<dbReference type="CDD" id="cd00074">
    <property type="entry name" value="HFD_H2A"/>
    <property type="match status" value="1"/>
</dbReference>
<dbReference type="GO" id="GO:0046982">
    <property type="term" value="F:protein heterodimerization activity"/>
    <property type="evidence" value="ECO:0007669"/>
    <property type="project" value="InterPro"/>
</dbReference>
<dbReference type="Pfam" id="PF16211">
    <property type="entry name" value="Histone_H2A_C"/>
    <property type="match status" value="1"/>
</dbReference>
<evidence type="ECO:0000313" key="4">
    <source>
        <dbReference type="EnsemblPlants" id="EMT07505"/>
    </source>
</evidence>
<protein>
    <recommendedName>
        <fullName evidence="1">Histone H2A</fullName>
    </recommendedName>
</protein>
<comment type="subcellular location">
    <subcellularLocation>
        <location evidence="1">Nucleus</location>
    </subcellularLocation>
</comment>
<dbReference type="GO" id="GO:0003677">
    <property type="term" value="F:DNA binding"/>
    <property type="evidence" value="ECO:0007669"/>
    <property type="project" value="UniProtKB-KW"/>
</dbReference>
<dbReference type="SUPFAM" id="SSF47113">
    <property type="entry name" value="Histone-fold"/>
    <property type="match status" value="1"/>
</dbReference>
<dbReference type="Gene3D" id="1.10.20.10">
    <property type="entry name" value="Histone, subunit A"/>
    <property type="match status" value="1"/>
</dbReference>
<dbReference type="ExpressionAtlas" id="M8B1P0">
    <property type="expression patterns" value="baseline"/>
</dbReference>
<dbReference type="GO" id="GO:0030527">
    <property type="term" value="F:structural constituent of chromatin"/>
    <property type="evidence" value="ECO:0007669"/>
    <property type="project" value="InterPro"/>
</dbReference>
<evidence type="ECO:0000256" key="2">
    <source>
        <dbReference type="SAM" id="MobiDB-lite"/>
    </source>
</evidence>
<feature type="region of interest" description="Disordered" evidence="2">
    <location>
        <begin position="1"/>
        <end position="27"/>
    </location>
</feature>
<dbReference type="AlphaFoldDB" id="M8B1P0"/>
<accession>M8B1P0</accession>
<keyword evidence="1" id="KW-0544">Nucleosome core</keyword>